<comment type="caution">
    <text evidence="1">The sequence shown here is derived from an EMBL/GenBank/DDBJ whole genome shotgun (WGS) entry which is preliminary data.</text>
</comment>
<name>A0ACA9LH07_9GLOM</name>
<sequence length="416" mass="45302">MPFLISLDDKEKCGKTSRLIKIINGRLVRDHKIVEDDVLYICNGKIIDSQDYFFSANGGVPDEVIDARGLLISPGFIDVQINGAFGADFSDWQGEERMKRDVDKVAKGLLKYGCTSFVPTMISSKPEVYQKVLPTLKPRKGNKTNGAEILGAHLEGPFIQPSQHGAHEVSHLRSAPNGFSDFVDVYGLRENKCQNVKMITVAPEIEGVLDSMEDLIRNGVTVSIGHSSATVAQAESAIEKGVKSITHLFNAMQQFHHRDPGIIGVLGTTRIPRPFYGIICDGIHAHPNSIKIAYDCHPRGAILITDAIAAMGLPPGNYTFGRIPIRKIGDDRVEVIETGKLAGSVITIDACVRNFRKFTGCSIVEAIEAATLHPAELLGIQHIKGTLHAGADADLVFLNDDLKIIKCFIAGEEVDI</sequence>
<evidence type="ECO:0000313" key="1">
    <source>
        <dbReference type="EMBL" id="CAG8528013.1"/>
    </source>
</evidence>
<evidence type="ECO:0000313" key="2">
    <source>
        <dbReference type="Proteomes" id="UP000789525"/>
    </source>
</evidence>
<accession>A0ACA9LH07</accession>
<dbReference type="EMBL" id="CAJVPT010006138">
    <property type="protein sequence ID" value="CAG8528013.1"/>
    <property type="molecule type" value="Genomic_DNA"/>
</dbReference>
<gene>
    <name evidence="1" type="ORF">ACOLOM_LOCUS3954</name>
</gene>
<dbReference type="Proteomes" id="UP000789525">
    <property type="component" value="Unassembled WGS sequence"/>
</dbReference>
<reference evidence="1" key="1">
    <citation type="submission" date="2021-06" db="EMBL/GenBank/DDBJ databases">
        <authorList>
            <person name="Kallberg Y."/>
            <person name="Tangrot J."/>
            <person name="Rosling A."/>
        </authorList>
    </citation>
    <scope>NUCLEOTIDE SEQUENCE</scope>
    <source>
        <strain evidence="1">CL356</strain>
    </source>
</reference>
<organism evidence="1 2">
    <name type="scientific">Acaulospora colombiana</name>
    <dbReference type="NCBI Taxonomy" id="27376"/>
    <lineage>
        <taxon>Eukaryota</taxon>
        <taxon>Fungi</taxon>
        <taxon>Fungi incertae sedis</taxon>
        <taxon>Mucoromycota</taxon>
        <taxon>Glomeromycotina</taxon>
        <taxon>Glomeromycetes</taxon>
        <taxon>Diversisporales</taxon>
        <taxon>Acaulosporaceae</taxon>
        <taxon>Acaulospora</taxon>
    </lineage>
</organism>
<proteinExistence type="predicted"/>
<protein>
    <submittedName>
        <fullName evidence="1">15661_t:CDS:1</fullName>
    </submittedName>
</protein>
<keyword evidence="2" id="KW-1185">Reference proteome</keyword>